<dbReference type="PROSITE" id="PS51257">
    <property type="entry name" value="PROKAR_LIPOPROTEIN"/>
    <property type="match status" value="1"/>
</dbReference>
<keyword evidence="1" id="KW-0732">Signal</keyword>
<dbReference type="EMBL" id="BMJJ01000001">
    <property type="protein sequence ID" value="GGD03763.1"/>
    <property type="molecule type" value="Genomic_DNA"/>
</dbReference>
<name>A0A916XSH0_9HYPH</name>
<sequence length="99" mass="10624">MRPILPCLLVALLAGCTNAVPDGTRYPNGSPIYGARVSGNPAPRGSEAFCRTYARQTAGNQYEGSRDSGDSIGSNLMARRQAEMAGERAYQRCLSGRRN</sequence>
<evidence type="ECO:0008006" key="4">
    <source>
        <dbReference type="Google" id="ProtNLM"/>
    </source>
</evidence>
<proteinExistence type="predicted"/>
<reference evidence="2" key="2">
    <citation type="submission" date="2020-09" db="EMBL/GenBank/DDBJ databases">
        <authorList>
            <person name="Sun Q."/>
            <person name="Zhou Y."/>
        </authorList>
    </citation>
    <scope>NUCLEOTIDE SEQUENCE</scope>
    <source>
        <strain evidence="2">CGMCC 1.15493</strain>
    </source>
</reference>
<keyword evidence="3" id="KW-1185">Reference proteome</keyword>
<dbReference type="Proteomes" id="UP000613160">
    <property type="component" value="Unassembled WGS sequence"/>
</dbReference>
<comment type="caution">
    <text evidence="2">The sequence shown here is derived from an EMBL/GenBank/DDBJ whole genome shotgun (WGS) entry which is preliminary data.</text>
</comment>
<evidence type="ECO:0000256" key="1">
    <source>
        <dbReference type="SAM" id="SignalP"/>
    </source>
</evidence>
<protein>
    <recommendedName>
        <fullName evidence="4">Lipoprotein</fullName>
    </recommendedName>
</protein>
<feature type="chain" id="PRO_5037640822" description="Lipoprotein" evidence="1">
    <location>
        <begin position="20"/>
        <end position="99"/>
    </location>
</feature>
<evidence type="ECO:0000313" key="3">
    <source>
        <dbReference type="Proteomes" id="UP000613160"/>
    </source>
</evidence>
<dbReference type="AlphaFoldDB" id="A0A916XSH0"/>
<reference evidence="2" key="1">
    <citation type="journal article" date="2014" name="Int. J. Syst. Evol. Microbiol.">
        <title>Complete genome sequence of Corynebacterium casei LMG S-19264T (=DSM 44701T), isolated from a smear-ripened cheese.</title>
        <authorList>
            <consortium name="US DOE Joint Genome Institute (JGI-PGF)"/>
            <person name="Walter F."/>
            <person name="Albersmeier A."/>
            <person name="Kalinowski J."/>
            <person name="Ruckert C."/>
        </authorList>
    </citation>
    <scope>NUCLEOTIDE SEQUENCE</scope>
    <source>
        <strain evidence="2">CGMCC 1.15493</strain>
    </source>
</reference>
<feature type="signal peptide" evidence="1">
    <location>
        <begin position="1"/>
        <end position="19"/>
    </location>
</feature>
<evidence type="ECO:0000313" key="2">
    <source>
        <dbReference type="EMBL" id="GGD03763.1"/>
    </source>
</evidence>
<gene>
    <name evidence="2" type="ORF">GCM10011335_03200</name>
</gene>
<accession>A0A916XSH0</accession>
<organism evidence="2 3">
    <name type="scientific">Aureimonas glaciei</name>
    <dbReference type="NCBI Taxonomy" id="1776957"/>
    <lineage>
        <taxon>Bacteria</taxon>
        <taxon>Pseudomonadati</taxon>
        <taxon>Pseudomonadota</taxon>
        <taxon>Alphaproteobacteria</taxon>
        <taxon>Hyphomicrobiales</taxon>
        <taxon>Aurantimonadaceae</taxon>
        <taxon>Aureimonas</taxon>
    </lineage>
</organism>
<dbReference type="RefSeq" id="WP_188848803.1">
    <property type="nucleotide sequence ID" value="NZ_BMJJ01000001.1"/>
</dbReference>